<feature type="domain" description="C2H2-type" evidence="12">
    <location>
        <begin position="637"/>
        <end position="664"/>
    </location>
</feature>
<dbReference type="GO" id="GO:0005634">
    <property type="term" value="C:nucleus"/>
    <property type="evidence" value="ECO:0007669"/>
    <property type="project" value="UniProtKB-SubCell"/>
</dbReference>
<dbReference type="InterPro" id="IPR041664">
    <property type="entry name" value="AAA_16"/>
</dbReference>
<dbReference type="SMART" id="SM00355">
    <property type="entry name" value="ZnF_C2H2"/>
    <property type="match status" value="5"/>
</dbReference>
<dbReference type="Pfam" id="PF13191">
    <property type="entry name" value="AAA_16"/>
    <property type="match status" value="1"/>
</dbReference>
<feature type="compositionally biased region" description="Polar residues" evidence="11">
    <location>
        <begin position="1"/>
        <end position="13"/>
    </location>
</feature>
<evidence type="ECO:0000256" key="7">
    <source>
        <dbReference type="ARBA" id="ARBA00023125"/>
    </source>
</evidence>
<dbReference type="InterPro" id="IPR050331">
    <property type="entry name" value="Zinc_finger"/>
</dbReference>
<organism evidence="13 14">
    <name type="scientific">Knipowitschia caucasica</name>
    <name type="common">Caucasian dwarf goby</name>
    <name type="synonym">Pomatoschistus caucasicus</name>
    <dbReference type="NCBI Taxonomy" id="637954"/>
    <lineage>
        <taxon>Eukaryota</taxon>
        <taxon>Metazoa</taxon>
        <taxon>Chordata</taxon>
        <taxon>Craniata</taxon>
        <taxon>Vertebrata</taxon>
        <taxon>Euteleostomi</taxon>
        <taxon>Actinopterygii</taxon>
        <taxon>Neopterygii</taxon>
        <taxon>Teleostei</taxon>
        <taxon>Neoteleostei</taxon>
        <taxon>Acanthomorphata</taxon>
        <taxon>Gobiaria</taxon>
        <taxon>Gobiiformes</taxon>
        <taxon>Gobioidei</taxon>
        <taxon>Gobiidae</taxon>
        <taxon>Gobiinae</taxon>
        <taxon>Knipowitschia</taxon>
    </lineage>
</organism>
<dbReference type="Pfam" id="PF00096">
    <property type="entry name" value="zf-C2H2"/>
    <property type="match status" value="5"/>
</dbReference>
<dbReference type="SUPFAM" id="SSF52540">
    <property type="entry name" value="P-loop containing nucleoside triphosphate hydrolases"/>
    <property type="match status" value="1"/>
</dbReference>
<evidence type="ECO:0000259" key="12">
    <source>
        <dbReference type="PROSITE" id="PS50157"/>
    </source>
</evidence>
<comment type="subcellular location">
    <subcellularLocation>
        <location evidence="1">Nucleus</location>
    </subcellularLocation>
</comment>
<feature type="domain" description="C2H2-type" evidence="12">
    <location>
        <begin position="552"/>
        <end position="579"/>
    </location>
</feature>
<feature type="compositionally biased region" description="Low complexity" evidence="11">
    <location>
        <begin position="124"/>
        <end position="139"/>
    </location>
</feature>
<evidence type="ECO:0000256" key="11">
    <source>
        <dbReference type="SAM" id="MobiDB-lite"/>
    </source>
</evidence>
<dbReference type="InterPro" id="IPR013087">
    <property type="entry name" value="Znf_C2H2_type"/>
</dbReference>
<keyword evidence="3" id="KW-0677">Repeat</keyword>
<evidence type="ECO:0000256" key="2">
    <source>
        <dbReference type="ARBA" id="ARBA00022723"/>
    </source>
</evidence>
<reference evidence="13 14" key="1">
    <citation type="submission" date="2024-04" db="EMBL/GenBank/DDBJ databases">
        <authorList>
            <person name="Waldvogel A.-M."/>
            <person name="Schoenle A."/>
        </authorList>
    </citation>
    <scope>NUCLEOTIDE SEQUENCE [LARGE SCALE GENOMIC DNA]</scope>
</reference>
<gene>
    <name evidence="13" type="ORF">KC01_LOCUS30434</name>
</gene>
<dbReference type="GO" id="GO:1990837">
    <property type="term" value="F:sequence-specific double-stranded DNA binding"/>
    <property type="evidence" value="ECO:0007669"/>
    <property type="project" value="UniProtKB-ARBA"/>
</dbReference>
<keyword evidence="6" id="KW-0805">Transcription regulation</keyword>
<evidence type="ECO:0000256" key="1">
    <source>
        <dbReference type="ARBA" id="ARBA00004123"/>
    </source>
</evidence>
<keyword evidence="4 10" id="KW-0863">Zinc-finger</keyword>
<evidence type="ECO:0000256" key="8">
    <source>
        <dbReference type="ARBA" id="ARBA00023163"/>
    </source>
</evidence>
<dbReference type="PROSITE" id="PS00028">
    <property type="entry name" value="ZINC_FINGER_C2H2_1"/>
    <property type="match status" value="5"/>
</dbReference>
<keyword evidence="5" id="KW-0862">Zinc</keyword>
<evidence type="ECO:0000256" key="10">
    <source>
        <dbReference type="PROSITE-ProRule" id="PRU00042"/>
    </source>
</evidence>
<evidence type="ECO:0000256" key="4">
    <source>
        <dbReference type="ARBA" id="ARBA00022771"/>
    </source>
</evidence>
<evidence type="ECO:0000313" key="14">
    <source>
        <dbReference type="Proteomes" id="UP001497482"/>
    </source>
</evidence>
<dbReference type="InterPro" id="IPR027417">
    <property type="entry name" value="P-loop_NTPase"/>
</dbReference>
<keyword evidence="8" id="KW-0804">Transcription</keyword>
<dbReference type="FunFam" id="3.30.160.60:FF:000303">
    <property type="entry name" value="Zinc finger protein 41"/>
    <property type="match status" value="1"/>
</dbReference>
<dbReference type="FunFam" id="3.30.160.60:FF:000322">
    <property type="entry name" value="GDNF-inducible zinc finger protein 1"/>
    <property type="match status" value="1"/>
</dbReference>
<dbReference type="PANTHER" id="PTHR16515:SF49">
    <property type="entry name" value="GASTRULA ZINC FINGER PROTEIN XLCGF49.1-LIKE-RELATED"/>
    <property type="match status" value="1"/>
</dbReference>
<feature type="region of interest" description="Disordered" evidence="11">
    <location>
        <begin position="1"/>
        <end position="162"/>
    </location>
</feature>
<dbReference type="FunFam" id="3.30.160.60:FF:000624">
    <property type="entry name" value="zinc finger protein 697"/>
    <property type="match status" value="1"/>
</dbReference>
<accession>A0AAV2LL03</accession>
<dbReference type="SUPFAM" id="SSF57667">
    <property type="entry name" value="beta-beta-alpha zinc fingers"/>
    <property type="match status" value="3"/>
</dbReference>
<dbReference type="PROSITE" id="PS50157">
    <property type="entry name" value="ZINC_FINGER_C2H2_2"/>
    <property type="match status" value="5"/>
</dbReference>
<keyword evidence="14" id="KW-1185">Reference proteome</keyword>
<evidence type="ECO:0000256" key="6">
    <source>
        <dbReference type="ARBA" id="ARBA00023015"/>
    </source>
</evidence>
<feature type="region of interest" description="Disordered" evidence="11">
    <location>
        <begin position="459"/>
        <end position="511"/>
    </location>
</feature>
<dbReference type="PANTHER" id="PTHR16515">
    <property type="entry name" value="PR DOMAIN ZINC FINGER PROTEIN"/>
    <property type="match status" value="1"/>
</dbReference>
<keyword evidence="9" id="KW-0539">Nucleus</keyword>
<name>A0AAV2LL03_KNICA</name>
<dbReference type="GO" id="GO:0008270">
    <property type="term" value="F:zinc ion binding"/>
    <property type="evidence" value="ECO:0007669"/>
    <property type="project" value="UniProtKB-KW"/>
</dbReference>
<feature type="compositionally biased region" description="Polar residues" evidence="11">
    <location>
        <begin position="92"/>
        <end position="103"/>
    </location>
</feature>
<feature type="domain" description="C2H2-type" evidence="12">
    <location>
        <begin position="665"/>
        <end position="687"/>
    </location>
</feature>
<dbReference type="EMBL" id="OZ035825">
    <property type="protein sequence ID" value="CAL1602686.1"/>
    <property type="molecule type" value="Genomic_DNA"/>
</dbReference>
<keyword evidence="2" id="KW-0479">Metal-binding</keyword>
<dbReference type="GO" id="GO:0010468">
    <property type="term" value="P:regulation of gene expression"/>
    <property type="evidence" value="ECO:0007669"/>
    <property type="project" value="TreeGrafter"/>
</dbReference>
<evidence type="ECO:0000313" key="13">
    <source>
        <dbReference type="EMBL" id="CAL1602686.1"/>
    </source>
</evidence>
<dbReference type="Gene3D" id="3.30.160.60">
    <property type="entry name" value="Classic Zinc Finger"/>
    <property type="match status" value="5"/>
</dbReference>
<dbReference type="InterPro" id="IPR036236">
    <property type="entry name" value="Znf_C2H2_sf"/>
</dbReference>
<proteinExistence type="predicted"/>
<sequence length="700" mass="76828">MPSTRSQLRSQPQLPFPRRKSCRAPTRTQKTEPPSPVKDQDVPLSPRQPVSLTPLSPRRPKPQLPASPRLQARVPLSPRKRTGDENGCNVPLSGSSPPKQSRPTLGFSPDSENSPCAARRQLVPTASPRKPATSPAPKASPRRQETPTGSPHKSRIQAQRKPPVVRLFSDKSRFLGVKQALHTAVPERLLSRDTERSTIRSFLQERVLKKRAGSLYISGAPGTGKTACLNCVLREMESELSSVQTVVMNCMTLRSSHSVFSVLSEKLKTTGGQSGLTKLLTAPGRTVFCVLWCNVSVWPTVGALSSALTLSPGAGSCCWVPVGLVAWFSPGSPSVLSPGPLLVLCWSSAGPPLVLCWSSLVLTWSSLVMALSPAALRGLVVERLVAAADEIFALFERTFAEYEHQLLRTKQLQHREDYNTTDYNNPAPQNGHFLFPSAVVKIEDVNSSSSFPQNSVSLVKAEEEPGCSSDLPPDPQDTPYSCSEPQDTQPYSCSDQSEEEQGAQDEPAATDGDIPALYKSLFFPEAGASASAPEPTNQSAACAQRRAPHGPLRCPICSKSCRNNSGLMKHMGVHTEERPFRCSVCMKGFNQKCNLKRHMATHSQEKSFSCPECGLRLKQQHNLLRHISAVHRGVRPYSCPLCDKAFAQKTVFIIHMRTHTGEKPFSCSVCRKRFRDKCHLKRHVKTHGQLEVRDDARHSV</sequence>
<protein>
    <recommendedName>
        <fullName evidence="12">C2H2-type domain-containing protein</fullName>
    </recommendedName>
</protein>
<evidence type="ECO:0000256" key="5">
    <source>
        <dbReference type="ARBA" id="ARBA00022833"/>
    </source>
</evidence>
<evidence type="ECO:0000256" key="3">
    <source>
        <dbReference type="ARBA" id="ARBA00022737"/>
    </source>
</evidence>
<feature type="compositionally biased region" description="Polar residues" evidence="11">
    <location>
        <begin position="478"/>
        <end position="495"/>
    </location>
</feature>
<evidence type="ECO:0000256" key="9">
    <source>
        <dbReference type="ARBA" id="ARBA00023242"/>
    </source>
</evidence>
<dbReference type="Proteomes" id="UP001497482">
    <property type="component" value="Chromosome 3"/>
</dbReference>
<keyword evidence="7" id="KW-0238">DNA-binding</keyword>
<feature type="domain" description="C2H2-type" evidence="12">
    <location>
        <begin position="580"/>
        <end position="607"/>
    </location>
</feature>
<dbReference type="Gene3D" id="3.40.50.300">
    <property type="entry name" value="P-loop containing nucleotide triphosphate hydrolases"/>
    <property type="match status" value="1"/>
</dbReference>
<feature type="domain" description="C2H2-type" evidence="12">
    <location>
        <begin position="608"/>
        <end position="636"/>
    </location>
</feature>
<dbReference type="AlphaFoldDB" id="A0AAV2LL03"/>